<evidence type="ECO:0000313" key="2">
    <source>
        <dbReference type="EMBL" id="MFC3676922.1"/>
    </source>
</evidence>
<feature type="chain" id="PRO_5046791423" description="DUF2059 domain-containing protein" evidence="1">
    <location>
        <begin position="23"/>
        <end position="192"/>
    </location>
</feature>
<sequence length="192" mass="20410">MRRAFVLFCLFFLALAALPAGAQTGARTGAKSAAGGVATRAAAERLMTTIGLEKRVDTVVQLYLNFLPADTPEQKARAATLRERAPTAGPRFRSAVVNAASTSYTKPELDALDTYFASGEGQRVLTTAITRAVLGLGSRGQVKGSDILRPEDLPRDNPALQAAAAKYPAFESTAKLELAREFAQEIALITAR</sequence>
<keyword evidence="1" id="KW-0732">Signal</keyword>
<accession>A0ABV7VIQ8</accession>
<reference evidence="3" key="1">
    <citation type="journal article" date="2019" name="Int. J. Syst. Evol. Microbiol.">
        <title>The Global Catalogue of Microorganisms (GCM) 10K type strain sequencing project: providing services to taxonomists for standard genome sequencing and annotation.</title>
        <authorList>
            <consortium name="The Broad Institute Genomics Platform"/>
            <consortium name="The Broad Institute Genome Sequencing Center for Infectious Disease"/>
            <person name="Wu L."/>
            <person name="Ma J."/>
        </authorList>
    </citation>
    <scope>NUCLEOTIDE SEQUENCE [LARGE SCALE GENOMIC DNA]</scope>
    <source>
        <strain evidence="3">KCTC 42182</strain>
    </source>
</reference>
<gene>
    <name evidence="2" type="ORF">ACFOOQ_15295</name>
</gene>
<dbReference type="RefSeq" id="WP_379728210.1">
    <property type="nucleotide sequence ID" value="NZ_JBHRYJ010000003.1"/>
</dbReference>
<proteinExistence type="predicted"/>
<dbReference type="EMBL" id="JBHRYJ010000003">
    <property type="protein sequence ID" value="MFC3676922.1"/>
    <property type="molecule type" value="Genomic_DNA"/>
</dbReference>
<evidence type="ECO:0008006" key="4">
    <source>
        <dbReference type="Google" id="ProtNLM"/>
    </source>
</evidence>
<evidence type="ECO:0000313" key="3">
    <source>
        <dbReference type="Proteomes" id="UP001595711"/>
    </source>
</evidence>
<comment type="caution">
    <text evidence="2">The sequence shown here is derived from an EMBL/GenBank/DDBJ whole genome shotgun (WGS) entry which is preliminary data.</text>
</comment>
<organism evidence="2 3">
    <name type="scientific">Ferrovibrio xuzhouensis</name>
    <dbReference type="NCBI Taxonomy" id="1576914"/>
    <lineage>
        <taxon>Bacteria</taxon>
        <taxon>Pseudomonadati</taxon>
        <taxon>Pseudomonadota</taxon>
        <taxon>Alphaproteobacteria</taxon>
        <taxon>Rhodospirillales</taxon>
        <taxon>Rhodospirillaceae</taxon>
        <taxon>Ferrovibrio</taxon>
    </lineage>
</organism>
<keyword evidence="3" id="KW-1185">Reference proteome</keyword>
<dbReference type="Proteomes" id="UP001595711">
    <property type="component" value="Unassembled WGS sequence"/>
</dbReference>
<feature type="signal peptide" evidence="1">
    <location>
        <begin position="1"/>
        <end position="22"/>
    </location>
</feature>
<evidence type="ECO:0000256" key="1">
    <source>
        <dbReference type="SAM" id="SignalP"/>
    </source>
</evidence>
<protein>
    <recommendedName>
        <fullName evidence="4">DUF2059 domain-containing protein</fullName>
    </recommendedName>
</protein>
<name>A0ABV7VIQ8_9PROT</name>